<dbReference type="SUPFAM" id="SSF56672">
    <property type="entry name" value="DNA/RNA polymerases"/>
    <property type="match status" value="1"/>
</dbReference>
<sequence length="395" mass="45020">MALRRPPEVNPGAKTNTVTDLLTTSPFGSQCQLQARINGVSCWAQKEHIGRLTVKLEARNVEQMVQRHRCGSLQPTFPETGIAVWDRIVGLPGPLSEGMHPSGRNKEQGNCNAVARAYVWELHRSNPDNNVVTDPEVLLQGLYRLFGTYLLHQEDWTTSQRRRQLHECTDRQNFFSEVFPETCQVSTYQSQGNFIIDLQSWCAPVARAPYRLAPSGNGMNWRNQLQELRHKALSRPSLSPWGAPVLFVMKERWIVRMCIDYRGTKQTNGEENRYPLPRIDDLFDQLQGSSVLLKDRPKVRTSKSLRRASKDNMEVVGSRKEVLYAKNFPSVNFGIPQDTNGDSSFLGLAGYYLMIHFEGFQDRQPMDKHTQKKVKFEFGVTIKEACIPVIEAQVV</sequence>
<reference evidence="1" key="1">
    <citation type="journal article" date="2022" name="Int. J. Mol. Sci.">
        <title>Draft Genome of Tanacetum Coccineum: Genomic Comparison of Closely Related Tanacetum-Family Plants.</title>
        <authorList>
            <person name="Yamashiro T."/>
            <person name="Shiraishi A."/>
            <person name="Nakayama K."/>
            <person name="Satake H."/>
        </authorList>
    </citation>
    <scope>NUCLEOTIDE SEQUENCE</scope>
</reference>
<dbReference type="EMBL" id="BQNB010019552">
    <property type="protein sequence ID" value="GJT86504.1"/>
    <property type="molecule type" value="Genomic_DNA"/>
</dbReference>
<name>A0ABQ5HGH4_9ASTR</name>
<organism evidence="1 2">
    <name type="scientific">Tanacetum coccineum</name>
    <dbReference type="NCBI Taxonomy" id="301880"/>
    <lineage>
        <taxon>Eukaryota</taxon>
        <taxon>Viridiplantae</taxon>
        <taxon>Streptophyta</taxon>
        <taxon>Embryophyta</taxon>
        <taxon>Tracheophyta</taxon>
        <taxon>Spermatophyta</taxon>
        <taxon>Magnoliopsida</taxon>
        <taxon>eudicotyledons</taxon>
        <taxon>Gunneridae</taxon>
        <taxon>Pentapetalae</taxon>
        <taxon>asterids</taxon>
        <taxon>campanulids</taxon>
        <taxon>Asterales</taxon>
        <taxon>Asteraceae</taxon>
        <taxon>Asteroideae</taxon>
        <taxon>Anthemideae</taxon>
        <taxon>Anthemidinae</taxon>
        <taxon>Tanacetum</taxon>
    </lineage>
</organism>
<dbReference type="Gene3D" id="3.30.70.270">
    <property type="match status" value="1"/>
</dbReference>
<protein>
    <submittedName>
        <fullName evidence="1">Uncharacterized protein</fullName>
    </submittedName>
</protein>
<comment type="caution">
    <text evidence="1">The sequence shown here is derived from an EMBL/GenBank/DDBJ whole genome shotgun (WGS) entry which is preliminary data.</text>
</comment>
<evidence type="ECO:0000313" key="2">
    <source>
        <dbReference type="Proteomes" id="UP001151760"/>
    </source>
</evidence>
<dbReference type="PANTHER" id="PTHR24559">
    <property type="entry name" value="TRANSPOSON TY3-I GAG-POL POLYPROTEIN"/>
    <property type="match status" value="1"/>
</dbReference>
<evidence type="ECO:0000313" key="1">
    <source>
        <dbReference type="EMBL" id="GJT86504.1"/>
    </source>
</evidence>
<dbReference type="InterPro" id="IPR043128">
    <property type="entry name" value="Rev_trsase/Diguanyl_cyclase"/>
</dbReference>
<dbReference type="Gene3D" id="3.10.10.10">
    <property type="entry name" value="HIV Type 1 Reverse Transcriptase, subunit A, domain 1"/>
    <property type="match status" value="1"/>
</dbReference>
<gene>
    <name evidence="1" type="ORF">Tco_1068221</name>
</gene>
<accession>A0ABQ5HGH4</accession>
<proteinExistence type="predicted"/>
<keyword evidence="2" id="KW-1185">Reference proteome</keyword>
<reference evidence="1" key="2">
    <citation type="submission" date="2022-01" db="EMBL/GenBank/DDBJ databases">
        <authorList>
            <person name="Yamashiro T."/>
            <person name="Shiraishi A."/>
            <person name="Satake H."/>
            <person name="Nakayama K."/>
        </authorList>
    </citation>
    <scope>NUCLEOTIDE SEQUENCE</scope>
</reference>
<dbReference type="InterPro" id="IPR043502">
    <property type="entry name" value="DNA/RNA_pol_sf"/>
</dbReference>
<dbReference type="Proteomes" id="UP001151760">
    <property type="component" value="Unassembled WGS sequence"/>
</dbReference>
<dbReference type="InterPro" id="IPR053134">
    <property type="entry name" value="RNA-dir_DNA_polymerase"/>
</dbReference>
<dbReference type="PANTHER" id="PTHR24559:SF427">
    <property type="entry name" value="RNA-DIRECTED DNA POLYMERASE"/>
    <property type="match status" value="1"/>
</dbReference>